<keyword evidence="1" id="KW-0226">DNA condensation</keyword>
<evidence type="ECO:0000256" key="3">
    <source>
        <dbReference type="RuleBase" id="RU003939"/>
    </source>
</evidence>
<accession>A0A2X3L0Y2</accession>
<reference evidence="5" key="1">
    <citation type="submission" date="2018-05" db="EMBL/GenBank/DDBJ databases">
        <authorList>
            <person name="Hao L."/>
        </authorList>
    </citation>
    <scope>NUCLEOTIDE SEQUENCE [LARGE SCALE GENOMIC DNA]</scope>
</reference>
<evidence type="ECO:0000256" key="2">
    <source>
        <dbReference type="ARBA" id="ARBA00023125"/>
    </source>
</evidence>
<proteinExistence type="inferred from homology"/>
<dbReference type="GO" id="GO:0030527">
    <property type="term" value="F:structural constituent of chromatin"/>
    <property type="evidence" value="ECO:0007669"/>
    <property type="project" value="InterPro"/>
</dbReference>
<dbReference type="PANTHER" id="PTHR33175">
    <property type="entry name" value="DNA-BINDING PROTEIN HU"/>
    <property type="match status" value="1"/>
</dbReference>
<sequence>MNKGELVDRIAQRTGLTKKDARKALDATIDIITESIAANEEVLLTGFGKFEVRTRKQSQRINPQTQRRIMVPAKVVPAFKPGKNLKTLVAKRLTVVDQRGQLAVKKR</sequence>
<evidence type="ECO:0000313" key="5">
    <source>
        <dbReference type="Proteomes" id="UP000249818"/>
    </source>
</evidence>
<name>A0A2X3L0Y2_9BACT</name>
<dbReference type="RefSeq" id="WP_122030650.1">
    <property type="nucleotide sequence ID" value="NZ_LS483254.1"/>
</dbReference>
<dbReference type="AlphaFoldDB" id="A0A2X3L0Y2"/>
<organism evidence="4 5">
    <name type="scientific">Candidatus Bipolaricaulis anaerobius</name>
    <dbReference type="NCBI Taxonomy" id="2026885"/>
    <lineage>
        <taxon>Bacteria</taxon>
        <taxon>Candidatus Bipolaricaulota</taxon>
        <taxon>Candidatus Bipolaricaulia</taxon>
        <taxon>Candidatus Bipolaricaulales</taxon>
        <taxon>Candidatus Bipolaricaulaceae</taxon>
        <taxon>Candidatus Bipolaricaulis</taxon>
    </lineage>
</organism>
<dbReference type="KEGG" id="bana:BARAN1_0405"/>
<evidence type="ECO:0000313" key="4">
    <source>
        <dbReference type="EMBL" id="SQD92430.1"/>
    </source>
</evidence>
<dbReference type="EMBL" id="LS483254">
    <property type="protein sequence ID" value="SQD92430.1"/>
    <property type="molecule type" value="Genomic_DNA"/>
</dbReference>
<dbReference type="InterPro" id="IPR000119">
    <property type="entry name" value="Hist_DNA-bd"/>
</dbReference>
<dbReference type="PRINTS" id="PR01727">
    <property type="entry name" value="DNABINDINGHU"/>
</dbReference>
<dbReference type="SMART" id="SM00411">
    <property type="entry name" value="BHL"/>
    <property type="match status" value="1"/>
</dbReference>
<dbReference type="GO" id="GO:0030261">
    <property type="term" value="P:chromosome condensation"/>
    <property type="evidence" value="ECO:0007669"/>
    <property type="project" value="UniProtKB-KW"/>
</dbReference>
<dbReference type="OrthoDB" id="9804203at2"/>
<dbReference type="SUPFAM" id="SSF47729">
    <property type="entry name" value="IHF-like DNA-binding proteins"/>
    <property type="match status" value="1"/>
</dbReference>
<dbReference type="InterPro" id="IPR010992">
    <property type="entry name" value="IHF-like_DNA-bd_dom_sf"/>
</dbReference>
<dbReference type="PANTHER" id="PTHR33175:SF3">
    <property type="entry name" value="DNA-BINDING PROTEIN HU-BETA"/>
    <property type="match status" value="1"/>
</dbReference>
<evidence type="ECO:0000256" key="1">
    <source>
        <dbReference type="ARBA" id="ARBA00023067"/>
    </source>
</evidence>
<gene>
    <name evidence="4" type="primary">hup</name>
    <name evidence="4" type="ORF">BARAN1_0405</name>
</gene>
<keyword evidence="5" id="KW-1185">Reference proteome</keyword>
<comment type="similarity">
    <text evidence="3">Belongs to the bacterial histone-like protein family.</text>
</comment>
<dbReference type="CDD" id="cd13831">
    <property type="entry name" value="HU"/>
    <property type="match status" value="1"/>
</dbReference>
<dbReference type="Gene3D" id="4.10.520.10">
    <property type="entry name" value="IHF-like DNA-binding proteins"/>
    <property type="match status" value="1"/>
</dbReference>
<dbReference type="GO" id="GO:0003677">
    <property type="term" value="F:DNA binding"/>
    <property type="evidence" value="ECO:0007669"/>
    <property type="project" value="UniProtKB-KW"/>
</dbReference>
<dbReference type="Pfam" id="PF00216">
    <property type="entry name" value="Bac_DNA_binding"/>
    <property type="match status" value="1"/>
</dbReference>
<protein>
    <submittedName>
        <fullName evidence="4">DNA-binding protein HU</fullName>
    </submittedName>
</protein>
<keyword evidence="2 4" id="KW-0238">DNA-binding</keyword>
<dbReference type="GO" id="GO:0005829">
    <property type="term" value="C:cytosol"/>
    <property type="evidence" value="ECO:0007669"/>
    <property type="project" value="TreeGrafter"/>
</dbReference>
<dbReference type="Proteomes" id="UP000249818">
    <property type="component" value="Chromosome BARAN1"/>
</dbReference>